<proteinExistence type="predicted"/>
<gene>
    <name evidence="1" type="ORF">ERS370011_02084</name>
</gene>
<dbReference type="AlphaFoldDB" id="A0A0M7F5U9"/>
<sequence length="256" mass="28898">MKAGLDTLQGSSDAIRCISESILTKQVPERLTHKSKVRTLLKQSFKGSYGQVFQLEILDGELQSAFNRIGRETFSELIAFYLNEAMNVDSRDLNPKAQKIVEGLGEVSEALTNQLRKSSVRNIHEVPIKFDYDVKLRFRKNRDNQTVLARFDQNTAKFFKAVEGKQQSTLSAIISRLNIHTGNGRLQEEGADHTVPFSFAAGYKAVSLKAKKAFSANLDHNNGLEEEDWVFLKLLVRPINLVDGPVVKYLIEGYYE</sequence>
<name>A0A0M7F5U9_9BORD</name>
<organism evidence="1 2">
    <name type="scientific">Bordetella pseudohinzii</name>
    <dbReference type="NCBI Taxonomy" id="1331258"/>
    <lineage>
        <taxon>Bacteria</taxon>
        <taxon>Pseudomonadati</taxon>
        <taxon>Pseudomonadota</taxon>
        <taxon>Betaproteobacteria</taxon>
        <taxon>Burkholderiales</taxon>
        <taxon>Alcaligenaceae</taxon>
        <taxon>Bordetella</taxon>
    </lineage>
</organism>
<protein>
    <submittedName>
        <fullName evidence="1">Uncharacterized protein</fullName>
    </submittedName>
</protein>
<dbReference type="Proteomes" id="UP000053096">
    <property type="component" value="Unassembled WGS sequence"/>
</dbReference>
<accession>A0A0M7F5U9</accession>
<evidence type="ECO:0000313" key="2">
    <source>
        <dbReference type="Proteomes" id="UP000053096"/>
    </source>
</evidence>
<dbReference type="EMBL" id="CYTV01000005">
    <property type="protein sequence ID" value="CUI76471.1"/>
    <property type="molecule type" value="Genomic_DNA"/>
</dbReference>
<reference evidence="1 2" key="1">
    <citation type="submission" date="2015-09" db="EMBL/GenBank/DDBJ databases">
        <authorList>
            <person name="Jackson K.R."/>
            <person name="Lunt B.L."/>
            <person name="Fisher J.N.B."/>
            <person name="Gardner A.V."/>
            <person name="Bailey M.E."/>
            <person name="Deus L.M."/>
            <person name="Earl A.S."/>
            <person name="Gibby P.D."/>
            <person name="Hartmann K.A."/>
            <person name="Liu J.E."/>
            <person name="Manci A.M."/>
            <person name="Nielsen D.A."/>
            <person name="Solomon M.B."/>
            <person name="Breakwell D.P."/>
            <person name="Burnett S.H."/>
            <person name="Grose J.H."/>
        </authorList>
    </citation>
    <scope>NUCLEOTIDE SEQUENCE [LARGE SCALE GENOMIC DNA]</scope>
    <source>
        <strain evidence="1 2">2789STDY5608636</strain>
    </source>
</reference>
<evidence type="ECO:0000313" key="1">
    <source>
        <dbReference type="EMBL" id="CUI76471.1"/>
    </source>
</evidence>